<evidence type="ECO:0000313" key="2">
    <source>
        <dbReference type="EMBL" id="ORW54155.1"/>
    </source>
</evidence>
<proteinExistence type="predicted"/>
<dbReference type="Proteomes" id="UP000193285">
    <property type="component" value="Unassembled WGS sequence"/>
</dbReference>
<name>A0A1X2AS50_9MYCO</name>
<dbReference type="Pfam" id="PF14016">
    <property type="entry name" value="DUF4232"/>
    <property type="match status" value="1"/>
</dbReference>
<accession>A0A1X2AS50</accession>
<protein>
    <recommendedName>
        <fullName evidence="1">DUF4232 domain-containing protein</fullName>
    </recommendedName>
</protein>
<evidence type="ECO:0000313" key="3">
    <source>
        <dbReference type="Proteomes" id="UP000193285"/>
    </source>
</evidence>
<comment type="caution">
    <text evidence="2">The sequence shown here is derived from an EMBL/GenBank/DDBJ whole genome shotgun (WGS) entry which is preliminary data.</text>
</comment>
<dbReference type="STRING" id="767916.AWB91_14420"/>
<feature type="domain" description="DUF4232" evidence="1">
    <location>
        <begin position="30"/>
        <end position="160"/>
    </location>
</feature>
<dbReference type="AlphaFoldDB" id="A0A1X2AS50"/>
<reference evidence="2 3" key="1">
    <citation type="journal article" date="2015" name="Emerg. Microbes Infect.">
        <title>Characterization of 17 strains belonging to the Mycobacterium simiae complex and description of Mycobacterium paraense sp. nov.</title>
        <authorList>
            <person name="Fusco da Costa A.R."/>
            <person name="Fedrizzi T."/>
            <person name="Lopes M.L."/>
            <person name="Pecorari M."/>
            <person name="Oliveira da Costa W.L."/>
            <person name="Giacobazzi E."/>
            <person name="da Costa Bahia J.R."/>
            <person name="De Sanctis V."/>
            <person name="Batista Lima K.V."/>
            <person name="Bertorelli R."/>
            <person name="Grottola A."/>
            <person name="Fabio A."/>
            <person name="Mariottini A."/>
            <person name="Ferretti P."/>
            <person name="Di Leva F."/>
            <person name="Fregni Serpini G."/>
            <person name="Tagliazucchi S."/>
            <person name="Rumpianesi F."/>
            <person name="Jousson O."/>
            <person name="Segata N."/>
            <person name="Tortoli E."/>
        </authorList>
    </citation>
    <scope>NUCLEOTIDE SEQUENCE [LARGE SCALE GENOMIC DNA]</scope>
    <source>
        <strain evidence="2 3">IEC33</strain>
    </source>
</reference>
<organism evidence="2 3">
    <name type="scientific">Mycobacterium paraense</name>
    <dbReference type="NCBI Taxonomy" id="767916"/>
    <lineage>
        <taxon>Bacteria</taxon>
        <taxon>Bacillati</taxon>
        <taxon>Actinomycetota</taxon>
        <taxon>Actinomycetes</taxon>
        <taxon>Mycobacteriales</taxon>
        <taxon>Mycobacteriaceae</taxon>
        <taxon>Mycobacterium</taxon>
        <taxon>Mycobacterium simiae complex</taxon>
    </lineage>
</organism>
<gene>
    <name evidence="2" type="ORF">AWB90_00880</name>
</gene>
<dbReference type="InterPro" id="IPR025326">
    <property type="entry name" value="DUF4232"/>
</dbReference>
<sequence>MAATGYAATTLLAPTAWAEPADIVDQPAPCWSDQVAVSSSATQGAAGHRGLTLMFTLAGGADPCTLTGYPGVDSGSGGPPLHAQPTPRGYMGGLPAGVDAPPSVTLSLSTQGHAIVEGVGFDADGNACPTYTDLAVSPPDIIQVFTVPATIDACRLEVHPVIAG</sequence>
<dbReference type="EMBL" id="LQPN01000004">
    <property type="protein sequence ID" value="ORW54155.1"/>
    <property type="molecule type" value="Genomic_DNA"/>
</dbReference>
<evidence type="ECO:0000259" key="1">
    <source>
        <dbReference type="Pfam" id="PF14016"/>
    </source>
</evidence>
<dbReference type="RefSeq" id="WP_241524173.1">
    <property type="nucleotide sequence ID" value="NZ_LQPN01000004.1"/>
</dbReference>